<dbReference type="InterPro" id="IPR013083">
    <property type="entry name" value="Znf_RING/FYVE/PHD"/>
</dbReference>
<organism evidence="2 3">
    <name type="scientific">Pelagibaculum spongiae</name>
    <dbReference type="NCBI Taxonomy" id="2080658"/>
    <lineage>
        <taxon>Bacteria</taxon>
        <taxon>Pseudomonadati</taxon>
        <taxon>Pseudomonadota</taxon>
        <taxon>Gammaproteobacteria</taxon>
        <taxon>Oceanospirillales</taxon>
        <taxon>Pelagibaculum</taxon>
    </lineage>
</organism>
<dbReference type="CDD" id="cd16448">
    <property type="entry name" value="RING-H2"/>
    <property type="match status" value="1"/>
</dbReference>
<gene>
    <name evidence="2" type="ORF">DC094_14865</name>
</gene>
<sequence length="214" mass="24429">MGFMKFYCAICLEEIAEVQLDELMSAKLGWDDTVDHINFPKGVCALDLPVEKPCLIAVLSCGHIFHTNCWKRWVENSHHYAPRGVGTSVDPFSSNQALPITSCPTCRRLPDYVVNQPEFLIQPMMSKALLSLFSGVRIGQDSTNIIRICFRKWMARALPDRNRILALRHELNNPADNVEFEDVGAGFPSSRVHWLTYLMIASGEIIFFYLHERR</sequence>
<keyword evidence="3" id="KW-1185">Reference proteome</keyword>
<feature type="domain" description="RING-type" evidence="1">
    <location>
        <begin position="8"/>
        <end position="107"/>
    </location>
</feature>
<dbReference type="SUPFAM" id="SSF57850">
    <property type="entry name" value="RING/U-box"/>
    <property type="match status" value="1"/>
</dbReference>
<accession>A0A2V1GSM2</accession>
<dbReference type="InterPro" id="IPR001841">
    <property type="entry name" value="Znf_RING"/>
</dbReference>
<evidence type="ECO:0000259" key="1">
    <source>
        <dbReference type="PROSITE" id="PS50089"/>
    </source>
</evidence>
<name>A0A2V1GSM2_9GAMM</name>
<proteinExistence type="predicted"/>
<protein>
    <recommendedName>
        <fullName evidence="1">RING-type domain-containing protein</fullName>
    </recommendedName>
</protein>
<dbReference type="Proteomes" id="UP000244906">
    <property type="component" value="Unassembled WGS sequence"/>
</dbReference>
<dbReference type="Gene3D" id="3.30.40.10">
    <property type="entry name" value="Zinc/RING finger domain, C3HC4 (zinc finger)"/>
    <property type="match status" value="1"/>
</dbReference>
<evidence type="ECO:0000313" key="2">
    <source>
        <dbReference type="EMBL" id="PVZ67713.1"/>
    </source>
</evidence>
<dbReference type="EMBL" id="QDDL01000006">
    <property type="protein sequence ID" value="PVZ67713.1"/>
    <property type="molecule type" value="Genomic_DNA"/>
</dbReference>
<dbReference type="AlphaFoldDB" id="A0A2V1GSM2"/>
<evidence type="ECO:0000313" key="3">
    <source>
        <dbReference type="Proteomes" id="UP000244906"/>
    </source>
</evidence>
<dbReference type="PROSITE" id="PS50089">
    <property type="entry name" value="ZF_RING_2"/>
    <property type="match status" value="1"/>
</dbReference>
<comment type="caution">
    <text evidence="2">The sequence shown here is derived from an EMBL/GenBank/DDBJ whole genome shotgun (WGS) entry which is preliminary data.</text>
</comment>
<reference evidence="2 3" key="1">
    <citation type="submission" date="2018-04" db="EMBL/GenBank/DDBJ databases">
        <title>Thalassorhabdus spongiae gen. nov., sp. nov., isolated from a marine sponge in South-West Iceland.</title>
        <authorList>
            <person name="Knobloch S."/>
            <person name="Daussin A."/>
            <person name="Johannsson R."/>
            <person name="Marteinsson V.T."/>
        </authorList>
    </citation>
    <scope>NUCLEOTIDE SEQUENCE [LARGE SCALE GENOMIC DNA]</scope>
    <source>
        <strain evidence="2 3">Hp12</strain>
    </source>
</reference>